<accession>A0A8S1MW94</accession>
<dbReference type="GO" id="GO:0005743">
    <property type="term" value="C:mitochondrial inner membrane"/>
    <property type="evidence" value="ECO:0007669"/>
    <property type="project" value="TreeGrafter"/>
</dbReference>
<comment type="cofactor">
    <cofactor evidence="1">
        <name>FMN</name>
        <dbReference type="ChEBI" id="CHEBI:58210"/>
    </cofactor>
</comment>
<evidence type="ECO:0000256" key="2">
    <source>
        <dbReference type="ARBA" id="ARBA00004725"/>
    </source>
</evidence>
<gene>
    <name evidence="4" type="ORF">PPRIM_AZ9-3.1.T0720121</name>
</gene>
<evidence type="ECO:0000256" key="1">
    <source>
        <dbReference type="ARBA" id="ARBA00001917"/>
    </source>
</evidence>
<comment type="caution">
    <text evidence="4">The sequence shown here is derived from an EMBL/GenBank/DDBJ whole genome shotgun (WGS) entry which is preliminary data.</text>
</comment>
<dbReference type="EMBL" id="CAJJDM010000075">
    <property type="protein sequence ID" value="CAD8084510.1"/>
    <property type="molecule type" value="Genomic_DNA"/>
</dbReference>
<dbReference type="OMA" id="MPSEEIY"/>
<feature type="domain" description="Dihydroorotate dehydrogenase catalytic" evidence="3">
    <location>
        <begin position="76"/>
        <end position="314"/>
    </location>
</feature>
<dbReference type="GO" id="GO:0006207">
    <property type="term" value="P:'de novo' pyrimidine nucleobase biosynthetic process"/>
    <property type="evidence" value="ECO:0007669"/>
    <property type="project" value="TreeGrafter"/>
</dbReference>
<dbReference type="PANTHER" id="PTHR48109:SF4">
    <property type="entry name" value="DIHYDROOROTATE DEHYDROGENASE (QUINONE), MITOCHONDRIAL"/>
    <property type="match status" value="1"/>
</dbReference>
<dbReference type="Pfam" id="PF01180">
    <property type="entry name" value="DHO_dh"/>
    <property type="match status" value="1"/>
</dbReference>
<proteinExistence type="predicted"/>
<evidence type="ECO:0000259" key="3">
    <source>
        <dbReference type="Pfam" id="PF01180"/>
    </source>
</evidence>
<dbReference type="Proteomes" id="UP000688137">
    <property type="component" value="Unassembled WGS sequence"/>
</dbReference>
<keyword evidence="5" id="KW-1185">Reference proteome</keyword>
<dbReference type="GO" id="GO:0009220">
    <property type="term" value="P:pyrimidine ribonucleotide biosynthetic process"/>
    <property type="evidence" value="ECO:0007669"/>
    <property type="project" value="TreeGrafter"/>
</dbReference>
<comment type="pathway">
    <text evidence="2">Pyrimidine metabolism; UMP biosynthesis via de novo pathway.</text>
</comment>
<evidence type="ECO:0000313" key="4">
    <source>
        <dbReference type="EMBL" id="CAD8084510.1"/>
    </source>
</evidence>
<dbReference type="GO" id="GO:0004152">
    <property type="term" value="F:dihydroorotate dehydrogenase activity"/>
    <property type="evidence" value="ECO:0007669"/>
    <property type="project" value="TreeGrafter"/>
</dbReference>
<dbReference type="InterPro" id="IPR050074">
    <property type="entry name" value="DHO_dehydrogenase"/>
</dbReference>
<protein>
    <recommendedName>
        <fullName evidence="3">Dihydroorotate dehydrogenase catalytic domain-containing protein</fullName>
    </recommendedName>
</protein>
<name>A0A8S1MW94_PARPR</name>
<dbReference type="PANTHER" id="PTHR48109">
    <property type="entry name" value="DIHYDROOROTATE DEHYDROGENASE (QUINONE), MITOCHONDRIAL-RELATED"/>
    <property type="match status" value="1"/>
</dbReference>
<evidence type="ECO:0000313" key="5">
    <source>
        <dbReference type="Proteomes" id="UP000688137"/>
    </source>
</evidence>
<reference evidence="4" key="1">
    <citation type="submission" date="2021-01" db="EMBL/GenBank/DDBJ databases">
        <authorList>
            <consortium name="Genoscope - CEA"/>
            <person name="William W."/>
        </authorList>
    </citation>
    <scope>NUCLEOTIDE SEQUENCE</scope>
</reference>
<organism evidence="4 5">
    <name type="scientific">Paramecium primaurelia</name>
    <dbReference type="NCBI Taxonomy" id="5886"/>
    <lineage>
        <taxon>Eukaryota</taxon>
        <taxon>Sar</taxon>
        <taxon>Alveolata</taxon>
        <taxon>Ciliophora</taxon>
        <taxon>Intramacronucleata</taxon>
        <taxon>Oligohymenophorea</taxon>
        <taxon>Peniculida</taxon>
        <taxon>Parameciidae</taxon>
        <taxon>Paramecium</taxon>
    </lineage>
</organism>
<dbReference type="AlphaFoldDB" id="A0A8S1MW94"/>
<sequence>MLKKLKPILFSVSTLGVGYFFVQRELNINLGIFDTFYYQLYKYSPHYAVQFMKIMCYQNLLWKQDIPIKEQNINNQIKLKNQLGLASGFDNDGSFIETLQNLGFGFIEIGSIAAQKNIRFSEDLNTYTLKNNSIEYQSEIPQMGILQSKAILTSLRRNYAIKIPIGVNIMPSEEIYKYTPYLIENDISNVTRELCSVADFIVLNLVSSQRTNKLYSEIVINNTDLIKKMIQTIQITQIEEIGLQAALDHETKNELKGENLISEYLSTTQLGLKQNLVAPLYIKIQSNLQKNILDLLMKEANGNQIQGIILQKDINQNDLEYNQTLKQIRQQIPKSCTLISVGGIKTKEQYQERLNNGADACQIFSSFLAQGPQVIKDILL</sequence>
<dbReference type="InterPro" id="IPR005720">
    <property type="entry name" value="Dihydroorotate_DH_cat"/>
</dbReference>